<dbReference type="PANTHER" id="PTHR37298:SF1">
    <property type="entry name" value="UPF0111 PROTEIN YKAA"/>
    <property type="match status" value="1"/>
</dbReference>
<dbReference type="InterPro" id="IPR018445">
    <property type="entry name" value="Put_Phosphate_transp_reg"/>
</dbReference>
<keyword evidence="3" id="KW-1185">Reference proteome</keyword>
<dbReference type="PANTHER" id="PTHR37298">
    <property type="entry name" value="UPF0111 PROTEIN YKAA"/>
    <property type="match status" value="1"/>
</dbReference>
<dbReference type="OrthoDB" id="9797568at2"/>
<dbReference type="RefSeq" id="WP_137099493.1">
    <property type="nucleotide sequence ID" value="NZ_CP039865.1"/>
</dbReference>
<dbReference type="Pfam" id="PF01865">
    <property type="entry name" value="PhoU_div"/>
    <property type="match status" value="1"/>
</dbReference>
<protein>
    <submittedName>
        <fullName evidence="2">DUF47 domain-containing protein</fullName>
    </submittedName>
</protein>
<evidence type="ECO:0000313" key="2">
    <source>
        <dbReference type="EMBL" id="QCK86161.1"/>
    </source>
</evidence>
<dbReference type="EMBL" id="CP039865">
    <property type="protein sequence ID" value="QCK86161.1"/>
    <property type="molecule type" value="Genomic_DNA"/>
</dbReference>
<accession>A0A4D7QHF2</accession>
<reference evidence="2 3" key="1">
    <citation type="submission" date="2019-04" db="EMBL/GenBank/DDBJ databases">
        <title>Phreatobacter aquaticus sp. nov.</title>
        <authorList>
            <person name="Choi A."/>
            <person name="Baek K."/>
        </authorList>
    </citation>
    <scope>NUCLEOTIDE SEQUENCE [LARGE SCALE GENOMIC DNA]</scope>
    <source>
        <strain evidence="2 3">NMCR1094</strain>
    </source>
</reference>
<evidence type="ECO:0000256" key="1">
    <source>
        <dbReference type="ARBA" id="ARBA00008591"/>
    </source>
</evidence>
<organism evidence="2 3">
    <name type="scientific">Phreatobacter aquaticus</name>
    <dbReference type="NCBI Taxonomy" id="2570229"/>
    <lineage>
        <taxon>Bacteria</taxon>
        <taxon>Pseudomonadati</taxon>
        <taxon>Pseudomonadota</taxon>
        <taxon>Alphaproteobacteria</taxon>
        <taxon>Hyphomicrobiales</taxon>
        <taxon>Phreatobacteraceae</taxon>
        <taxon>Phreatobacter</taxon>
    </lineage>
</organism>
<comment type="similarity">
    <text evidence="1">Belongs to the UPF0111 family.</text>
</comment>
<dbReference type="KEGG" id="paqt:E8L99_10560"/>
<proteinExistence type="inferred from homology"/>
<dbReference type="Proteomes" id="UP000298588">
    <property type="component" value="Chromosome"/>
</dbReference>
<dbReference type="InterPro" id="IPR038078">
    <property type="entry name" value="PhoU-like_sf"/>
</dbReference>
<dbReference type="Gene3D" id="1.20.58.220">
    <property type="entry name" value="Phosphate transport system protein phou homolog 2, domain 2"/>
    <property type="match status" value="1"/>
</dbReference>
<gene>
    <name evidence="2" type="ORF">E8L99_10560</name>
</gene>
<sequence length="214" mass="23907">MLGWFQAILPKEEKFYDFFEAHAATLVAGATALHSLLAGEGDLESRSAEIFAEEHKADLITAEVMLAVRRTFITPFDRSDIKELIASMDDAIDQMKKTVKAIRLYEVQSFEPAMAELGVTIVEAATKLAELVPLLRAMSRNSAHVNALAEEISNIEERSDEVHIKGLKELFQRHRSGDVMAFIVGAEIFDHLEKVVDRFEDVANRVSGIVIEHL</sequence>
<name>A0A4D7QHF2_9HYPH</name>
<evidence type="ECO:0000313" key="3">
    <source>
        <dbReference type="Proteomes" id="UP000298588"/>
    </source>
</evidence>
<dbReference type="AlphaFoldDB" id="A0A4D7QHF2"/>
<dbReference type="InterPro" id="IPR052912">
    <property type="entry name" value="UPF0111_domain"/>
</dbReference>